<name>A0A498L8Q9_LABRO</name>
<evidence type="ECO:0000259" key="2">
    <source>
        <dbReference type="Pfam" id="PF01979"/>
    </source>
</evidence>
<evidence type="ECO:0000259" key="4">
    <source>
        <dbReference type="Pfam" id="PF07969"/>
    </source>
</evidence>
<feature type="compositionally biased region" description="Polar residues" evidence="1">
    <location>
        <begin position="60"/>
        <end position="78"/>
    </location>
</feature>
<feature type="domain" description="Amidohydrolase 3" evidence="4">
    <location>
        <begin position="527"/>
        <end position="595"/>
    </location>
</feature>
<accession>A0A498L8Q9</accession>
<dbReference type="Gene3D" id="3.20.20.140">
    <property type="entry name" value="Metal-dependent hydrolases"/>
    <property type="match status" value="2"/>
</dbReference>
<dbReference type="EMBL" id="QBIY01013432">
    <property type="protein sequence ID" value="RXN04629.1"/>
    <property type="molecule type" value="Genomic_DNA"/>
</dbReference>
<dbReference type="InterPro" id="IPR032466">
    <property type="entry name" value="Metal_Hydrolase"/>
</dbReference>
<dbReference type="Pfam" id="PF01979">
    <property type="entry name" value="Amidohydro_1"/>
    <property type="match status" value="1"/>
</dbReference>
<dbReference type="SUPFAM" id="SSF51338">
    <property type="entry name" value="Composite domain of metallo-dependent hydrolases"/>
    <property type="match status" value="1"/>
</dbReference>
<feature type="domain" description="Retrotransposon gag" evidence="3">
    <location>
        <begin position="115"/>
        <end position="206"/>
    </location>
</feature>
<keyword evidence="7" id="KW-1267">Proteomics identification</keyword>
<dbReference type="SUPFAM" id="SSF51556">
    <property type="entry name" value="Metallo-dependent hydrolases"/>
    <property type="match status" value="1"/>
</dbReference>
<dbReference type="InterPro" id="IPR011059">
    <property type="entry name" value="Metal-dep_hydrolase_composite"/>
</dbReference>
<comment type="caution">
    <text evidence="5">The sequence shown here is derived from an EMBL/GenBank/DDBJ whole genome shotgun (WGS) entry which is preliminary data.</text>
</comment>
<dbReference type="GO" id="GO:0005737">
    <property type="term" value="C:cytoplasm"/>
    <property type="evidence" value="ECO:0007669"/>
    <property type="project" value="TreeGrafter"/>
</dbReference>
<dbReference type="InterPro" id="IPR050138">
    <property type="entry name" value="DHOase/Allantoinase_Hydrolase"/>
</dbReference>
<dbReference type="Pfam" id="PF07969">
    <property type="entry name" value="Amidohydro_3"/>
    <property type="match status" value="1"/>
</dbReference>
<dbReference type="Pfam" id="PF03732">
    <property type="entry name" value="Retrotrans_gag"/>
    <property type="match status" value="1"/>
</dbReference>
<dbReference type="STRING" id="84645.A0A498L8Q9"/>
<dbReference type="InterPro" id="IPR005162">
    <property type="entry name" value="Retrotrans_gag_dom"/>
</dbReference>
<protein>
    <submittedName>
        <fullName evidence="5">Mitochondrial-like protein</fullName>
    </submittedName>
</protein>
<dbReference type="PANTHER" id="PTHR43668">
    <property type="entry name" value="ALLANTOINASE"/>
    <property type="match status" value="1"/>
</dbReference>
<evidence type="ECO:0000259" key="3">
    <source>
        <dbReference type="Pfam" id="PF03732"/>
    </source>
</evidence>
<gene>
    <name evidence="5" type="ORF">ROHU_033983</name>
</gene>
<dbReference type="GO" id="GO:0004038">
    <property type="term" value="F:allantoinase activity"/>
    <property type="evidence" value="ECO:0007669"/>
    <property type="project" value="TreeGrafter"/>
</dbReference>
<dbReference type="PANTHER" id="PTHR43668:SF2">
    <property type="entry name" value="ALLANTOINASE"/>
    <property type="match status" value="1"/>
</dbReference>
<feature type="region of interest" description="Disordered" evidence="1">
    <location>
        <begin position="244"/>
        <end position="264"/>
    </location>
</feature>
<dbReference type="InterPro" id="IPR006680">
    <property type="entry name" value="Amidohydro-rel"/>
</dbReference>
<evidence type="ECO:0000313" key="5">
    <source>
        <dbReference type="EMBL" id="RXN04629.1"/>
    </source>
</evidence>
<dbReference type="AlphaFoldDB" id="A0A498L8Q9"/>
<dbReference type="GO" id="GO:0006145">
    <property type="term" value="P:purine nucleobase catabolic process"/>
    <property type="evidence" value="ECO:0007669"/>
    <property type="project" value="TreeGrafter"/>
</dbReference>
<feature type="domain" description="Amidohydrolase-related" evidence="2">
    <location>
        <begin position="315"/>
        <end position="502"/>
    </location>
</feature>
<evidence type="ECO:0000256" key="1">
    <source>
        <dbReference type="SAM" id="MobiDB-lite"/>
    </source>
</evidence>
<proteinExistence type="evidence at protein level"/>
<reference evidence="5 6" key="1">
    <citation type="submission" date="2018-03" db="EMBL/GenBank/DDBJ databases">
        <title>Draft genome sequence of Rohu Carp (Labeo rohita).</title>
        <authorList>
            <person name="Das P."/>
            <person name="Kushwaha B."/>
            <person name="Joshi C.G."/>
            <person name="Kumar D."/>
            <person name="Nagpure N.S."/>
            <person name="Sahoo L."/>
            <person name="Das S.P."/>
            <person name="Bit A."/>
            <person name="Patnaik S."/>
            <person name="Meher P.K."/>
            <person name="Jayasankar P."/>
            <person name="Koringa P.G."/>
            <person name="Patel N.V."/>
            <person name="Hinsu A.T."/>
            <person name="Kumar R."/>
            <person name="Pandey M."/>
            <person name="Agarwal S."/>
            <person name="Srivastava S."/>
            <person name="Singh M."/>
            <person name="Iquebal M.A."/>
            <person name="Jaiswal S."/>
            <person name="Angadi U.B."/>
            <person name="Kumar N."/>
            <person name="Raza M."/>
            <person name="Shah T.M."/>
            <person name="Rai A."/>
            <person name="Jena J.K."/>
        </authorList>
    </citation>
    <scope>NUCLEOTIDE SEQUENCE [LARGE SCALE GENOMIC DNA]</scope>
    <source>
        <strain evidence="5">DASCIFA01</strain>
        <tissue evidence="5">Testis</tissue>
    </source>
</reference>
<organism evidence="5 6">
    <name type="scientific">Labeo rohita</name>
    <name type="common">Indian major carp</name>
    <name type="synonym">Cyprinus rohita</name>
    <dbReference type="NCBI Taxonomy" id="84645"/>
    <lineage>
        <taxon>Eukaryota</taxon>
        <taxon>Metazoa</taxon>
        <taxon>Chordata</taxon>
        <taxon>Craniata</taxon>
        <taxon>Vertebrata</taxon>
        <taxon>Euteleostomi</taxon>
        <taxon>Actinopterygii</taxon>
        <taxon>Neopterygii</taxon>
        <taxon>Teleostei</taxon>
        <taxon>Ostariophysi</taxon>
        <taxon>Cypriniformes</taxon>
        <taxon>Cyprinidae</taxon>
        <taxon>Labeoninae</taxon>
        <taxon>Labeonini</taxon>
        <taxon>Labeo</taxon>
    </lineage>
</organism>
<sequence>MDPAEGSSLQSALELQGAMLGRHEQELSSTRHSVDNLSAQFAGLVERLDRLTLSGFASAPSTVGPSPLSSEPRVNNPPTYAGEPKSCKSFLIQCEVVFSLQSRTYASETSKVAYVISLLTGRAREWGTAVWESQAKCCFEFESFKDEMIKTFDQSVFGKEASRLLASIQQGRRSVADYSVEFRTLAATSGWNAEALVARFLEGLNDAFKDELYAREVPDRLDDLISLALRLDARRELRRRARMRTEPVASTPLAPSSDESEPMQVDRLRLTAKEKQRRLLEGLCLYCAAQGHHAQSCPVKQSRPPQRILDVGNSLVMPGIVDCHVHVNEPGRTSWEGYWTATRAAAAGGVTTIVDMPLNSIPPTTTLRNFHEKLRAATGQCFVDTAFWGGVIPGNKLELRPMVQAGVAGFKCFMIHSGVEEFPHVTDADLHAAMKQLQGTGSVLLFHAEQEIQLPVSEKEDRHEYFTFLRSRPDIMELEAIRTVTQLCLKYQYVMMRPVKKKKSTTFNYLLTVSADYEEMRVRILCKEPAQLCHLDNQKGSLIPGHDADLVIWDPEKEFTVNEDTIHHKNKLTPYLGLALRGKVKATIVRGKVVYSHGSFSSQPLGKHLFIQHNTLATL</sequence>
<evidence type="ECO:0007829" key="7">
    <source>
        <dbReference type="PeptideAtlas" id="A0A498L8Q9"/>
    </source>
</evidence>
<dbReference type="InterPro" id="IPR013108">
    <property type="entry name" value="Amidohydro_3"/>
</dbReference>
<feature type="region of interest" description="Disordered" evidence="1">
    <location>
        <begin position="60"/>
        <end position="80"/>
    </location>
</feature>
<dbReference type="Proteomes" id="UP000290572">
    <property type="component" value="Unassembled WGS sequence"/>
</dbReference>
<evidence type="ECO:0000313" key="6">
    <source>
        <dbReference type="Proteomes" id="UP000290572"/>
    </source>
</evidence>
<keyword evidence="6" id="KW-1185">Reference proteome</keyword>